<evidence type="ECO:0000256" key="7">
    <source>
        <dbReference type="ARBA" id="ARBA00022692"/>
    </source>
</evidence>
<dbReference type="CDD" id="cd00075">
    <property type="entry name" value="HATPase"/>
    <property type="match status" value="1"/>
</dbReference>
<evidence type="ECO:0000256" key="14">
    <source>
        <dbReference type="SAM" id="Phobius"/>
    </source>
</evidence>
<keyword evidence="11 14" id="KW-1133">Transmembrane helix</keyword>
<dbReference type="CDD" id="cd06225">
    <property type="entry name" value="HAMP"/>
    <property type="match status" value="1"/>
</dbReference>
<comment type="subcellular location">
    <subcellularLocation>
        <location evidence="2">Cell membrane</location>
        <topology evidence="2">Multi-pass membrane protein</topology>
    </subcellularLocation>
</comment>
<dbReference type="FunFam" id="3.30.565.10:FF:000006">
    <property type="entry name" value="Sensor histidine kinase WalK"/>
    <property type="match status" value="1"/>
</dbReference>
<keyword evidence="10" id="KW-0067">ATP-binding</keyword>
<evidence type="ECO:0000256" key="1">
    <source>
        <dbReference type="ARBA" id="ARBA00000085"/>
    </source>
</evidence>
<dbReference type="SUPFAM" id="SSF47384">
    <property type="entry name" value="Homodimeric domain of signal transducing histidine kinase"/>
    <property type="match status" value="1"/>
</dbReference>
<keyword evidence="7 14" id="KW-0812">Transmembrane</keyword>
<name>A0A415UBF9_9FIRM</name>
<dbReference type="InterPro" id="IPR036097">
    <property type="entry name" value="HisK_dim/P_sf"/>
</dbReference>
<dbReference type="SUPFAM" id="SSF158472">
    <property type="entry name" value="HAMP domain-like"/>
    <property type="match status" value="1"/>
</dbReference>
<organism evidence="17 18">
    <name type="scientific">Anaerobutyricum hallii</name>
    <dbReference type="NCBI Taxonomy" id="39488"/>
    <lineage>
        <taxon>Bacteria</taxon>
        <taxon>Bacillati</taxon>
        <taxon>Bacillota</taxon>
        <taxon>Clostridia</taxon>
        <taxon>Lachnospirales</taxon>
        <taxon>Lachnospiraceae</taxon>
        <taxon>Anaerobutyricum</taxon>
    </lineage>
</organism>
<keyword evidence="12" id="KW-0902">Two-component regulatory system</keyword>
<evidence type="ECO:0000256" key="12">
    <source>
        <dbReference type="ARBA" id="ARBA00023012"/>
    </source>
</evidence>
<dbReference type="AlphaFoldDB" id="A0A415UBF9"/>
<evidence type="ECO:0000256" key="13">
    <source>
        <dbReference type="ARBA" id="ARBA00023136"/>
    </source>
</evidence>
<keyword evidence="8" id="KW-0547">Nucleotide-binding</keyword>
<dbReference type="EC" id="2.7.13.3" evidence="3"/>
<dbReference type="PROSITE" id="PS50885">
    <property type="entry name" value="HAMP"/>
    <property type="match status" value="1"/>
</dbReference>
<reference evidence="17 18" key="1">
    <citation type="submission" date="2018-08" db="EMBL/GenBank/DDBJ databases">
        <title>A genome reference for cultivated species of the human gut microbiota.</title>
        <authorList>
            <person name="Zou Y."/>
            <person name="Xue W."/>
            <person name="Luo G."/>
        </authorList>
    </citation>
    <scope>NUCLEOTIDE SEQUENCE [LARGE SCALE GENOMIC DNA]</scope>
    <source>
        <strain evidence="17 18">AF31-17AC</strain>
    </source>
</reference>
<evidence type="ECO:0000256" key="5">
    <source>
        <dbReference type="ARBA" id="ARBA00022553"/>
    </source>
</evidence>
<evidence type="ECO:0000256" key="11">
    <source>
        <dbReference type="ARBA" id="ARBA00022989"/>
    </source>
</evidence>
<dbReference type="GO" id="GO:0005524">
    <property type="term" value="F:ATP binding"/>
    <property type="evidence" value="ECO:0007669"/>
    <property type="project" value="UniProtKB-KW"/>
</dbReference>
<dbReference type="InterPro" id="IPR005467">
    <property type="entry name" value="His_kinase_dom"/>
</dbReference>
<dbReference type="InterPro" id="IPR003661">
    <property type="entry name" value="HisK_dim/P_dom"/>
</dbReference>
<dbReference type="InterPro" id="IPR036890">
    <property type="entry name" value="HATPase_C_sf"/>
</dbReference>
<dbReference type="SUPFAM" id="SSF55874">
    <property type="entry name" value="ATPase domain of HSP90 chaperone/DNA topoisomerase II/histidine kinase"/>
    <property type="match status" value="1"/>
</dbReference>
<dbReference type="GO" id="GO:0005886">
    <property type="term" value="C:plasma membrane"/>
    <property type="evidence" value="ECO:0007669"/>
    <property type="project" value="UniProtKB-SubCell"/>
</dbReference>
<evidence type="ECO:0000256" key="6">
    <source>
        <dbReference type="ARBA" id="ARBA00022679"/>
    </source>
</evidence>
<evidence type="ECO:0000256" key="2">
    <source>
        <dbReference type="ARBA" id="ARBA00004651"/>
    </source>
</evidence>
<dbReference type="PROSITE" id="PS50109">
    <property type="entry name" value="HIS_KIN"/>
    <property type="match status" value="1"/>
</dbReference>
<proteinExistence type="predicted"/>
<evidence type="ECO:0000256" key="10">
    <source>
        <dbReference type="ARBA" id="ARBA00022840"/>
    </source>
</evidence>
<dbReference type="PANTHER" id="PTHR45528">
    <property type="entry name" value="SENSOR HISTIDINE KINASE CPXA"/>
    <property type="match status" value="1"/>
</dbReference>
<dbReference type="InterPro" id="IPR003660">
    <property type="entry name" value="HAMP_dom"/>
</dbReference>
<dbReference type="PRINTS" id="PR00344">
    <property type="entry name" value="BCTRLSENSOR"/>
</dbReference>
<dbReference type="EMBL" id="QRQO01000009">
    <property type="protein sequence ID" value="RHN15311.1"/>
    <property type="molecule type" value="Genomic_DNA"/>
</dbReference>
<dbReference type="Gene3D" id="3.30.565.10">
    <property type="entry name" value="Histidine kinase-like ATPase, C-terminal domain"/>
    <property type="match status" value="1"/>
</dbReference>
<evidence type="ECO:0000259" key="16">
    <source>
        <dbReference type="PROSITE" id="PS50885"/>
    </source>
</evidence>
<evidence type="ECO:0000256" key="8">
    <source>
        <dbReference type="ARBA" id="ARBA00022741"/>
    </source>
</evidence>
<dbReference type="Gene3D" id="1.10.287.130">
    <property type="match status" value="1"/>
</dbReference>
<dbReference type="PANTHER" id="PTHR45528:SF1">
    <property type="entry name" value="SENSOR HISTIDINE KINASE CPXA"/>
    <property type="match status" value="1"/>
</dbReference>
<dbReference type="InterPro" id="IPR003594">
    <property type="entry name" value="HATPase_dom"/>
</dbReference>
<feature type="domain" description="Histidine kinase" evidence="15">
    <location>
        <begin position="256"/>
        <end position="468"/>
    </location>
</feature>
<dbReference type="InterPro" id="IPR004358">
    <property type="entry name" value="Sig_transdc_His_kin-like_C"/>
</dbReference>
<feature type="domain" description="HAMP" evidence="16">
    <location>
        <begin position="194"/>
        <end position="248"/>
    </location>
</feature>
<evidence type="ECO:0000313" key="18">
    <source>
        <dbReference type="Proteomes" id="UP000283700"/>
    </source>
</evidence>
<evidence type="ECO:0000256" key="3">
    <source>
        <dbReference type="ARBA" id="ARBA00012438"/>
    </source>
</evidence>
<accession>A0A415UBF9</accession>
<dbReference type="Pfam" id="PF02518">
    <property type="entry name" value="HATPase_c"/>
    <property type="match status" value="1"/>
</dbReference>
<evidence type="ECO:0000259" key="15">
    <source>
        <dbReference type="PROSITE" id="PS50109"/>
    </source>
</evidence>
<keyword evidence="4" id="KW-1003">Cell membrane</keyword>
<keyword evidence="5" id="KW-0597">Phosphoprotein</keyword>
<evidence type="ECO:0000313" key="17">
    <source>
        <dbReference type="EMBL" id="RHN15311.1"/>
    </source>
</evidence>
<dbReference type="Gene3D" id="6.10.340.10">
    <property type="match status" value="1"/>
</dbReference>
<dbReference type="SMART" id="SM00304">
    <property type="entry name" value="HAMP"/>
    <property type="match status" value="1"/>
</dbReference>
<gene>
    <name evidence="17" type="ORF">DWZ29_04845</name>
</gene>
<dbReference type="SMART" id="SM00387">
    <property type="entry name" value="HATPase_c"/>
    <property type="match status" value="1"/>
</dbReference>
<comment type="catalytic activity">
    <reaction evidence="1">
        <text>ATP + protein L-histidine = ADP + protein N-phospho-L-histidine.</text>
        <dbReference type="EC" id="2.7.13.3"/>
    </reaction>
</comment>
<keyword evidence="6" id="KW-0808">Transferase</keyword>
<comment type="caution">
    <text evidence="17">The sequence shown here is derived from an EMBL/GenBank/DDBJ whole genome shotgun (WGS) entry which is preliminary data.</text>
</comment>
<feature type="transmembrane region" description="Helical" evidence="14">
    <location>
        <begin position="172"/>
        <end position="192"/>
    </location>
</feature>
<evidence type="ECO:0000256" key="4">
    <source>
        <dbReference type="ARBA" id="ARBA00022475"/>
    </source>
</evidence>
<evidence type="ECO:0000256" key="9">
    <source>
        <dbReference type="ARBA" id="ARBA00022777"/>
    </source>
</evidence>
<dbReference type="Pfam" id="PF00512">
    <property type="entry name" value="HisKA"/>
    <property type="match status" value="1"/>
</dbReference>
<dbReference type="InterPro" id="IPR050398">
    <property type="entry name" value="HssS/ArlS-like"/>
</dbReference>
<dbReference type="SMART" id="SM00388">
    <property type="entry name" value="HisKA"/>
    <property type="match status" value="1"/>
</dbReference>
<dbReference type="CDD" id="cd00082">
    <property type="entry name" value="HisKA"/>
    <property type="match status" value="1"/>
</dbReference>
<sequence>MHIYFIRNRGEIMKQNKKIAITHYISIRFSAIIFIMAAIMILFISYFSNKTIYFDIRRQIRKETRYDFLNIDIRNGKIFVNKNFIFEEDHVQKIILDSQGDFFRGHYPDKKLKNIPVNQWHFQKVKCSSDYYYIYDRPYLKKDTITNKRVLVIVRNIGKASDFDSQYKTMKYISYTFTFVIAFIGFLLIGIVSSRLTIPMKKIKDTADKIGTDGDLAKRIEYTTPFKELDAMIQANNRMMDRLEDLFQQQQQFTSDVAHELRTPSAIVSAECQYLKKYGKNIDDYTESLTVIERQNTKTTEIISQLLQLSRLEQGRIKDDFEYSNFKTLIESVCDMEPLQFKKQITIYSNLDDISIYMNVGLMAIAVKNIINNAMKYSKNNSSIKLKLWKEKDYVFFEVKDYGCGMSEETKKHIYDRFYRADKSRNTEGFGLGLSLVHKIIELHRGTIRVQSELGVGSIFTLSLPSDKSSRQLN</sequence>
<dbReference type="GO" id="GO:0000155">
    <property type="term" value="F:phosphorelay sensor kinase activity"/>
    <property type="evidence" value="ECO:0007669"/>
    <property type="project" value="InterPro"/>
</dbReference>
<protein>
    <recommendedName>
        <fullName evidence="3">histidine kinase</fullName>
        <ecNumber evidence="3">2.7.13.3</ecNumber>
    </recommendedName>
</protein>
<dbReference type="Proteomes" id="UP000283700">
    <property type="component" value="Unassembled WGS sequence"/>
</dbReference>
<keyword evidence="9 17" id="KW-0418">Kinase</keyword>
<feature type="transmembrane region" description="Helical" evidence="14">
    <location>
        <begin position="21"/>
        <end position="47"/>
    </location>
</feature>
<keyword evidence="13 14" id="KW-0472">Membrane</keyword>